<proteinExistence type="predicted"/>
<dbReference type="AlphaFoldDB" id="A0AAV4QU68"/>
<comment type="caution">
    <text evidence="1">The sequence shown here is derived from an EMBL/GenBank/DDBJ whole genome shotgun (WGS) entry which is preliminary data.</text>
</comment>
<sequence length="227" mass="25784">MSEHGFLHAVYTGHILQNPSNSVSCGEEILVSWQSCNRRRVSGRLLGDIRNYFVCAPHPQQHNKRHSIFQRPFARRAQCLSGRVATENTLRDLTIAARFHSRLTKPRRKPQLTLQTMWAEKRAFSVDAASTVPRGTLIPEERCARIASVGGRIVGGSGLDQRRDPDFLFRPPSPRRSSAFFLLFLQIFRIPKVESPIQSHSFLIVWCCYRTVCGTNIPKSKSKGEIK</sequence>
<reference evidence="1 2" key="1">
    <citation type="submission" date="2021-06" db="EMBL/GenBank/DDBJ databases">
        <title>Caerostris darwini draft genome.</title>
        <authorList>
            <person name="Kono N."/>
            <person name="Arakawa K."/>
        </authorList>
    </citation>
    <scope>NUCLEOTIDE SEQUENCE [LARGE SCALE GENOMIC DNA]</scope>
</reference>
<evidence type="ECO:0000313" key="1">
    <source>
        <dbReference type="EMBL" id="GIY12775.1"/>
    </source>
</evidence>
<evidence type="ECO:0000313" key="2">
    <source>
        <dbReference type="Proteomes" id="UP001054837"/>
    </source>
</evidence>
<dbReference type="EMBL" id="BPLQ01005119">
    <property type="protein sequence ID" value="GIY12775.1"/>
    <property type="molecule type" value="Genomic_DNA"/>
</dbReference>
<dbReference type="Proteomes" id="UP001054837">
    <property type="component" value="Unassembled WGS sequence"/>
</dbReference>
<keyword evidence="2" id="KW-1185">Reference proteome</keyword>
<organism evidence="1 2">
    <name type="scientific">Caerostris darwini</name>
    <dbReference type="NCBI Taxonomy" id="1538125"/>
    <lineage>
        <taxon>Eukaryota</taxon>
        <taxon>Metazoa</taxon>
        <taxon>Ecdysozoa</taxon>
        <taxon>Arthropoda</taxon>
        <taxon>Chelicerata</taxon>
        <taxon>Arachnida</taxon>
        <taxon>Araneae</taxon>
        <taxon>Araneomorphae</taxon>
        <taxon>Entelegynae</taxon>
        <taxon>Araneoidea</taxon>
        <taxon>Araneidae</taxon>
        <taxon>Caerostris</taxon>
    </lineage>
</organism>
<name>A0AAV4QU68_9ARAC</name>
<accession>A0AAV4QU68</accession>
<gene>
    <name evidence="1" type="ORF">CDAR_78701</name>
</gene>
<protein>
    <submittedName>
        <fullName evidence="1">Uncharacterized protein</fullName>
    </submittedName>
</protein>